<name>U2PM64_9ACTN</name>
<evidence type="ECO:0000313" key="2">
    <source>
        <dbReference type="EMBL" id="ERK51620.1"/>
    </source>
</evidence>
<keyword evidence="3" id="KW-1185">Reference proteome</keyword>
<dbReference type="Proteomes" id="UP000017052">
    <property type="component" value="Unassembled WGS sequence"/>
</dbReference>
<feature type="region of interest" description="Disordered" evidence="1">
    <location>
        <begin position="1"/>
        <end position="22"/>
    </location>
</feature>
<dbReference type="AlphaFoldDB" id="U2PM64"/>
<evidence type="ECO:0000313" key="3">
    <source>
        <dbReference type="Proteomes" id="UP000017052"/>
    </source>
</evidence>
<organism evidence="2 3">
    <name type="scientific">Propionibacterium acidifaciens F0233</name>
    <dbReference type="NCBI Taxonomy" id="553198"/>
    <lineage>
        <taxon>Bacteria</taxon>
        <taxon>Bacillati</taxon>
        <taxon>Actinomycetota</taxon>
        <taxon>Actinomycetes</taxon>
        <taxon>Propionibacteriales</taxon>
        <taxon>Propionibacteriaceae</taxon>
        <taxon>Propionibacterium</taxon>
    </lineage>
</organism>
<sequence>MDAFPASCVGVGESPADSRAAGPAITLVAWPSQLCRASRPS</sequence>
<accession>U2PM64</accession>
<gene>
    <name evidence="2" type="ORF">HMPREF0682_1168</name>
</gene>
<proteinExistence type="predicted"/>
<evidence type="ECO:0000256" key="1">
    <source>
        <dbReference type="SAM" id="MobiDB-lite"/>
    </source>
</evidence>
<comment type="caution">
    <text evidence="2">The sequence shown here is derived from an EMBL/GenBank/DDBJ whole genome shotgun (WGS) entry which is preliminary data.</text>
</comment>
<dbReference type="EMBL" id="ACVN02000273">
    <property type="protein sequence ID" value="ERK51620.1"/>
    <property type="molecule type" value="Genomic_DNA"/>
</dbReference>
<protein>
    <submittedName>
        <fullName evidence="2">Uncharacterized protein</fullName>
    </submittedName>
</protein>
<reference evidence="2" key="1">
    <citation type="submission" date="2013-08" db="EMBL/GenBank/DDBJ databases">
        <authorList>
            <person name="Durkin A.S."/>
            <person name="Haft D.R."/>
            <person name="McCorrison J."/>
            <person name="Torralba M."/>
            <person name="Gillis M."/>
            <person name="Haft D.H."/>
            <person name="Methe B."/>
            <person name="Sutton G."/>
            <person name="Nelson K.E."/>
        </authorList>
    </citation>
    <scope>NUCLEOTIDE SEQUENCE [LARGE SCALE GENOMIC DNA]</scope>
    <source>
        <strain evidence="2">F0233</strain>
    </source>
</reference>